<dbReference type="Proteomes" id="UP001430356">
    <property type="component" value="Unassembled WGS sequence"/>
</dbReference>
<feature type="compositionally biased region" description="Low complexity" evidence="1">
    <location>
        <begin position="686"/>
        <end position="710"/>
    </location>
</feature>
<feature type="compositionally biased region" description="Polar residues" evidence="1">
    <location>
        <begin position="599"/>
        <end position="609"/>
    </location>
</feature>
<feature type="compositionally biased region" description="Low complexity" evidence="1">
    <location>
        <begin position="1206"/>
        <end position="1221"/>
    </location>
</feature>
<feature type="compositionally biased region" description="Low complexity" evidence="1">
    <location>
        <begin position="568"/>
        <end position="577"/>
    </location>
</feature>
<feature type="compositionally biased region" description="Low complexity" evidence="1">
    <location>
        <begin position="765"/>
        <end position="784"/>
    </location>
</feature>
<keyword evidence="3" id="KW-1185">Reference proteome</keyword>
<feature type="region of interest" description="Disordered" evidence="1">
    <location>
        <begin position="659"/>
        <end position="739"/>
    </location>
</feature>
<feature type="compositionally biased region" description="Low complexity" evidence="1">
    <location>
        <begin position="174"/>
        <end position="183"/>
    </location>
</feature>
<sequence length="1498" mass="152341">MRSRRQTNSDTVSVFGMDPWKDDRVRDFVAINTIQRLRAYHLDAGAPMPSVEEINADRAMNLLLLPRAEPDYRPCFGEQPPSPAQRAGRGHLRRRHRAGRATVSEDSADESRSTSASSGTSTTASSSRGVDDVEGDQEPDSSGVSAGAGPRDSARQRRGDTRTLVRGTGRQLFPATSGGTAAAPTQCAVDRARAVFFGTLSFTSSTSPRRLVPSPHVPLTPSTASPATIAGRSATHVPDTPPSALPGATADPRASDAAEAPEAPAAPAEAVASATARSLGVELDAYVEANSTPLRPPPPLQRVGAPADTHADVTAQESARTLTTASVTIESGQGPIAASSFVATPAAAPPSGAPSSSSPAPPPPASAREAVARPRRRGSEGSADGSGSGDEDDVVHTCAVCDAIVQYYQSLLTRGVVLDRYNHKDLSFVWWVLGRNMDVSALEQRGPVRREALMITLRNFYYTLLSAEEAKATAAQPAAAAAAMKRAAEGRVAGGGAVRPAVDDEGEHIVEEAEEEERQRRVATQGRGDAGATPTMPARRRGTAVAVGRGHGGASGPAARGRPHKTVAASSASSSPPAEREAEEEERDSSWPDRAGDVPQTSWPGSTAVTRAPGAARSSRRTAAEAPQGTAAVVAELGGAAGSGLAAALRGEVVGEDSVASAGSVGGGGDDVESASRDGPDEPDARVGSSAVSASSSAAVSRAGSVAQSSTDGRRRHRRAAERNRAVEETWTSTRTGRRAAAIKAAAQLEMQGIADAAGHRVASEAALSLPTPSAPAAPTTASVTRERPSGGAEEDEEERERRSAPAPRQSAAAPATPTVSVDADPPAPTAAARHREEVAAVAKRPRTAGSAAPSHRGGSDSEGEDAMEDTRGGGGSGGKSSPAAPRLSTARASVSHGSGRAAAPVAAGTQAEQAAAPAVTTSAAKEKSGKTEEHRGRPRGSFKVPRVDPAATATATAATRGAPAAAAASAARAGPRRRDAVAPAAAPSTIESRSDAVSGGGASAAVPRPSPSTPADSSGSSIFPLCEMQLRPSPHERLVRSRIQQRMGAPVPTPRGVGGGGGGGSHDAAAATVYSSYTFLLSSFRTATAAHGGRAEARAITAPVVWYGPAVASAPSSPGECAAAKHVTTTTTATSPGEDGRPESDVASLATAIAAASALPSGAARQRGRKRKIEGGVDPCLRGCIFRHDHAALERRVRQRLAQEAAAPCSTTTATSGSGSRVRTATAEADVKKQEEEEEDGHYSSSSGGGGASAAVRTDRGTAAAAAASPPPASATAAAPPHAQRPVTGASAATTEAVEALTRLCRDDDVALLPSPPPAFSGLPYAHQCLLVWSAAGVLERHAHQQLVAEARRERLLAKCGRMATRRMAARVAAATSGGGGGLSDGRSAGGAEEAAARLASELGGGEDSDDASSGEESDSARRGGGRGTAHRHTRRHSTATAAVTRSSSSASSSTSTRSSSLTSSTSSEERERRAMRPLPRRVYDYWATFGSLSGST</sequence>
<comment type="caution">
    <text evidence="2">The sequence shown here is derived from an EMBL/GenBank/DDBJ whole genome shotgun (WGS) entry which is preliminary data.</text>
</comment>
<accession>A0AAW0EL18</accession>
<protein>
    <submittedName>
        <fullName evidence="2">Uncharacterized protein</fullName>
    </submittedName>
</protein>
<feature type="region of interest" description="Disordered" evidence="1">
    <location>
        <begin position="511"/>
        <end position="629"/>
    </location>
</feature>
<feature type="compositionally biased region" description="Low complexity" evidence="1">
    <location>
        <begin position="1263"/>
        <end position="1282"/>
    </location>
</feature>
<feature type="compositionally biased region" description="Basic residues" evidence="1">
    <location>
        <begin position="88"/>
        <end position="99"/>
    </location>
</feature>
<feature type="compositionally biased region" description="Basic and acidic residues" evidence="1">
    <location>
        <begin position="674"/>
        <end position="685"/>
    </location>
</feature>
<organism evidence="2 3">
    <name type="scientific">Novymonas esmeraldas</name>
    <dbReference type="NCBI Taxonomy" id="1808958"/>
    <lineage>
        <taxon>Eukaryota</taxon>
        <taxon>Discoba</taxon>
        <taxon>Euglenozoa</taxon>
        <taxon>Kinetoplastea</taxon>
        <taxon>Metakinetoplastina</taxon>
        <taxon>Trypanosomatida</taxon>
        <taxon>Trypanosomatidae</taxon>
        <taxon>Novymonas</taxon>
    </lineage>
</organism>
<feature type="compositionally biased region" description="Low complexity" evidence="1">
    <location>
        <begin position="1440"/>
        <end position="1468"/>
    </location>
</feature>
<feature type="region of interest" description="Disordered" evidence="1">
    <location>
        <begin position="1204"/>
        <end position="1295"/>
    </location>
</feature>
<proteinExistence type="predicted"/>
<feature type="compositionally biased region" description="Low complexity" evidence="1">
    <location>
        <begin position="113"/>
        <end position="128"/>
    </location>
</feature>
<evidence type="ECO:0000313" key="2">
    <source>
        <dbReference type="EMBL" id="KAK7194334.1"/>
    </source>
</evidence>
<feature type="compositionally biased region" description="Low complexity" evidence="1">
    <location>
        <begin position="899"/>
        <end position="924"/>
    </location>
</feature>
<feature type="compositionally biased region" description="Low complexity" evidence="1">
    <location>
        <begin position="948"/>
        <end position="974"/>
    </location>
</feature>
<evidence type="ECO:0000313" key="3">
    <source>
        <dbReference type="Proteomes" id="UP001430356"/>
    </source>
</evidence>
<reference evidence="2 3" key="1">
    <citation type="journal article" date="2021" name="MBio">
        <title>A New Model Trypanosomatid, Novymonas esmeraldas: Genomic Perception of Its 'Candidatus Pandoraea novymonadis' Endosymbiont.</title>
        <authorList>
            <person name="Zakharova A."/>
            <person name="Saura A."/>
            <person name="Butenko A."/>
            <person name="Podesvova L."/>
            <person name="Warmusova S."/>
            <person name="Kostygov A.Y."/>
            <person name="Nenarokova A."/>
            <person name="Lukes J."/>
            <person name="Opperdoes F.R."/>
            <person name="Yurchenko V."/>
        </authorList>
    </citation>
    <scope>NUCLEOTIDE SEQUENCE [LARGE SCALE GENOMIC DNA]</scope>
    <source>
        <strain evidence="2 3">E262AT.01</strain>
    </source>
</reference>
<dbReference type="EMBL" id="JAECZO010000035">
    <property type="protein sequence ID" value="KAK7194334.1"/>
    <property type="molecule type" value="Genomic_DNA"/>
</dbReference>
<name>A0AAW0EL18_9TRYP</name>
<gene>
    <name evidence="2" type="ORF">NESM_000348600</name>
</gene>
<feature type="compositionally biased region" description="Low complexity" evidence="1">
    <location>
        <begin position="1004"/>
        <end position="1022"/>
    </location>
</feature>
<feature type="region of interest" description="Disordered" evidence="1">
    <location>
        <begin position="73"/>
        <end position="183"/>
    </location>
</feature>
<feature type="region of interest" description="Disordered" evidence="1">
    <location>
        <begin position="765"/>
        <end position="1023"/>
    </location>
</feature>
<feature type="region of interest" description="Disordered" evidence="1">
    <location>
        <begin position="289"/>
        <end position="319"/>
    </location>
</feature>
<feature type="compositionally biased region" description="Basic and acidic residues" evidence="1">
    <location>
        <begin position="152"/>
        <end position="163"/>
    </location>
</feature>
<feature type="region of interest" description="Disordered" evidence="1">
    <location>
        <begin position="344"/>
        <end position="392"/>
    </location>
</feature>
<feature type="compositionally biased region" description="Basic and acidic residues" evidence="1">
    <location>
        <begin position="925"/>
        <end position="936"/>
    </location>
</feature>
<feature type="compositionally biased region" description="Low complexity" evidence="1">
    <location>
        <begin position="805"/>
        <end position="818"/>
    </location>
</feature>
<feature type="compositionally biased region" description="Low complexity" evidence="1">
    <location>
        <begin position="248"/>
        <end position="271"/>
    </location>
</feature>
<feature type="region of interest" description="Disordered" evidence="1">
    <location>
        <begin position="204"/>
        <end position="271"/>
    </location>
</feature>
<feature type="compositionally biased region" description="Basic residues" evidence="1">
    <location>
        <begin position="1430"/>
        <end position="1439"/>
    </location>
</feature>
<feature type="region of interest" description="Disordered" evidence="1">
    <location>
        <begin position="1375"/>
        <end position="1483"/>
    </location>
</feature>
<feature type="compositionally biased region" description="Low complexity" evidence="1">
    <location>
        <begin position="1386"/>
        <end position="1403"/>
    </location>
</feature>
<evidence type="ECO:0000256" key="1">
    <source>
        <dbReference type="SAM" id="MobiDB-lite"/>
    </source>
</evidence>
<feature type="compositionally biased region" description="Acidic residues" evidence="1">
    <location>
        <begin position="1406"/>
        <end position="1419"/>
    </location>
</feature>